<keyword evidence="6" id="KW-0732">Signal</keyword>
<feature type="domain" description="Cytochrome c" evidence="7">
    <location>
        <begin position="297"/>
        <end position="407"/>
    </location>
</feature>
<feature type="region of interest" description="Disordered" evidence="5">
    <location>
        <begin position="322"/>
        <end position="349"/>
    </location>
</feature>
<dbReference type="KEGG" id="lrs:PX52LOC_07189"/>
<organism evidence="8 9">
    <name type="scientific">Limnoglobus roseus</name>
    <dbReference type="NCBI Taxonomy" id="2598579"/>
    <lineage>
        <taxon>Bacteria</taxon>
        <taxon>Pseudomonadati</taxon>
        <taxon>Planctomycetota</taxon>
        <taxon>Planctomycetia</taxon>
        <taxon>Gemmatales</taxon>
        <taxon>Gemmataceae</taxon>
        <taxon>Limnoglobus</taxon>
    </lineage>
</organism>
<dbReference type="PANTHER" id="PTHR33546:SF1">
    <property type="entry name" value="LARGE, MULTIFUNCTIONAL SECRETED PROTEIN"/>
    <property type="match status" value="1"/>
</dbReference>
<proteinExistence type="predicted"/>
<feature type="domain" description="Cytochrome c" evidence="7">
    <location>
        <begin position="189"/>
        <end position="280"/>
    </location>
</feature>
<feature type="domain" description="Cytochrome c" evidence="7">
    <location>
        <begin position="638"/>
        <end position="735"/>
    </location>
</feature>
<dbReference type="GO" id="GO:0020037">
    <property type="term" value="F:heme binding"/>
    <property type="evidence" value="ECO:0007669"/>
    <property type="project" value="InterPro"/>
</dbReference>
<evidence type="ECO:0000256" key="2">
    <source>
        <dbReference type="ARBA" id="ARBA00022723"/>
    </source>
</evidence>
<dbReference type="GO" id="GO:0046872">
    <property type="term" value="F:metal ion binding"/>
    <property type="evidence" value="ECO:0007669"/>
    <property type="project" value="UniProtKB-KW"/>
</dbReference>
<evidence type="ECO:0000256" key="5">
    <source>
        <dbReference type="SAM" id="MobiDB-lite"/>
    </source>
</evidence>
<evidence type="ECO:0000256" key="6">
    <source>
        <dbReference type="SAM" id="SignalP"/>
    </source>
</evidence>
<evidence type="ECO:0000256" key="1">
    <source>
        <dbReference type="ARBA" id="ARBA00022617"/>
    </source>
</evidence>
<name>A0A5C1ALK3_9BACT</name>
<dbReference type="GO" id="GO:0009055">
    <property type="term" value="F:electron transfer activity"/>
    <property type="evidence" value="ECO:0007669"/>
    <property type="project" value="InterPro"/>
</dbReference>
<dbReference type="PROSITE" id="PS51007">
    <property type="entry name" value="CYTC"/>
    <property type="match status" value="3"/>
</dbReference>
<evidence type="ECO:0000259" key="7">
    <source>
        <dbReference type="PROSITE" id="PS51007"/>
    </source>
</evidence>
<sequence>MNRILAFLVLFAPAVVVAAEPEVNRKLLKPGLIAGFTEPKSTTSYRLEPTVALTLKAGEGASFRGPVTAATWTGYIQIVTAGPYQFSAVYQGGTPAVTLARGEQSFNGIALAKDKSSTVQTQDVTGPALQLEPGVYAFRVKFDLDPSGEAKERRFELHWQGPGFAREPIPNFFFGHLPEQRKDTVDQSLPADHGRFLFEEFGCKNCHHPKADDAVGRGFVNRTGPDLSEVGKRVYPGWLDAWLADPTKMRPNTTMPKLFTDDDVGHAERYAVGQYLASLGGALTPSKVPTISNDWSKSMANGEKLFTLTGCAACHGKQLAGTAKKNEDDDDDKPVKFEPSSSLFGLGSETGPQATYALGGLGSKTTPEQLQKYLLDPLKTNPHGRMPNMQLKDDEARDLARYLNRATDDHFDRVVVKLPKLKPTDVGGESDSWKDLGKKLLTTKGCVNCHTVSPGGKALPASPAAPSLKFPAAQNEQRVMADFGCLAAKPDPKKVPVFTIDESQRTAVKAFVSTGLRPAVPASVADVRTTLKRFNCLNCHVRDGEGGIGTELGDQMKKLEKSENADDVAPPRLTGVGHKAKTSWLESVLLNGGRARPWMTLRMPQYGSQNVGHLPVGLAHLEGTAPDSSNHKVEYTQEKLAVGRKLAGSEGLGCIKCHDMSGHVGGGTRGPDLALTTQRLRFEWYDRWMHNPQRLAPGTKMPQNFNNGKSAYDKVLNGDAEPQIEALWAYLSLGPGLPLPIGMEPPKGLVLKPGKRPEILRTFMPDGAGNKAIAVGFPDLSFVFDANACRVSYAWEGNFLDASPVWNNRGGTPAKVLGPKFLTPPPGQPWGITASRTPPQFEQRAKDFAYGAPVPNEQIFQGQRHVQFDGYSLAADGVPTFRYRVGDPVEKGDLVVHETVTPAKGAVAVGLTRAFQLEIPATRTTWLVAGETKGEPRIITADGTKIIAVNTKDAEPEGPAVGTKLILPDNGHATVVIVGQAPEGAVWRFLPKTGGGWLAVLRLPEPKDAAKAAVTFTAWAAPKDDPAIIGAIGK</sequence>
<keyword evidence="9" id="KW-1185">Reference proteome</keyword>
<dbReference type="RefSeq" id="WP_149114428.1">
    <property type="nucleotide sequence ID" value="NZ_CP042425.1"/>
</dbReference>
<feature type="chain" id="PRO_5022925069" evidence="6">
    <location>
        <begin position="19"/>
        <end position="1034"/>
    </location>
</feature>
<dbReference type="AlphaFoldDB" id="A0A5C1ALK3"/>
<evidence type="ECO:0000313" key="9">
    <source>
        <dbReference type="Proteomes" id="UP000324974"/>
    </source>
</evidence>
<keyword evidence="3 4" id="KW-0408">Iron</keyword>
<evidence type="ECO:0000256" key="3">
    <source>
        <dbReference type="ARBA" id="ARBA00023004"/>
    </source>
</evidence>
<dbReference type="OrthoDB" id="9804649at2"/>
<dbReference type="InterPro" id="IPR036280">
    <property type="entry name" value="Multihaem_cyt_sf"/>
</dbReference>
<gene>
    <name evidence="8" type="ORF">PX52LOC_07189</name>
</gene>
<dbReference type="InterPro" id="IPR009056">
    <property type="entry name" value="Cyt_c-like_dom"/>
</dbReference>
<keyword evidence="2 4" id="KW-0479">Metal-binding</keyword>
<keyword evidence="1 4" id="KW-0349">Heme</keyword>
<feature type="signal peptide" evidence="6">
    <location>
        <begin position="1"/>
        <end position="18"/>
    </location>
</feature>
<dbReference type="Proteomes" id="UP000324974">
    <property type="component" value="Chromosome"/>
</dbReference>
<dbReference type="SUPFAM" id="SSF46626">
    <property type="entry name" value="Cytochrome c"/>
    <property type="match status" value="3"/>
</dbReference>
<evidence type="ECO:0000313" key="8">
    <source>
        <dbReference type="EMBL" id="QEL20101.1"/>
    </source>
</evidence>
<protein>
    <submittedName>
        <fullName evidence="8">Cytochrome oxidase (Cbb3-type)</fullName>
    </submittedName>
</protein>
<dbReference type="InterPro" id="IPR036909">
    <property type="entry name" value="Cyt_c-like_dom_sf"/>
</dbReference>
<dbReference type="SUPFAM" id="SSF48695">
    <property type="entry name" value="Multiheme cytochromes"/>
    <property type="match status" value="1"/>
</dbReference>
<evidence type="ECO:0000256" key="4">
    <source>
        <dbReference type="PROSITE-ProRule" id="PRU00433"/>
    </source>
</evidence>
<dbReference type="Pfam" id="PF00034">
    <property type="entry name" value="Cytochrom_C"/>
    <property type="match status" value="1"/>
</dbReference>
<dbReference type="Gene3D" id="1.10.760.10">
    <property type="entry name" value="Cytochrome c-like domain"/>
    <property type="match status" value="3"/>
</dbReference>
<dbReference type="PANTHER" id="PTHR33546">
    <property type="entry name" value="LARGE, MULTIFUNCTIONAL SECRETED PROTEIN-RELATED"/>
    <property type="match status" value="1"/>
</dbReference>
<accession>A0A5C1ALK3</accession>
<dbReference type="EMBL" id="CP042425">
    <property type="protein sequence ID" value="QEL20101.1"/>
    <property type="molecule type" value="Genomic_DNA"/>
</dbReference>
<reference evidence="9" key="1">
    <citation type="submission" date="2019-08" db="EMBL/GenBank/DDBJ databases">
        <title>Limnoglobus roseus gen. nov., sp. nov., a novel freshwater planctomycete with a giant genome from the family Gemmataceae.</title>
        <authorList>
            <person name="Kulichevskaya I.S."/>
            <person name="Naumoff D.G."/>
            <person name="Miroshnikov K."/>
            <person name="Ivanova A."/>
            <person name="Philippov D.A."/>
            <person name="Hakobyan A."/>
            <person name="Rijpstra I.C."/>
            <person name="Sinninghe Damste J.S."/>
            <person name="Liesack W."/>
            <person name="Dedysh S.N."/>
        </authorList>
    </citation>
    <scope>NUCLEOTIDE SEQUENCE [LARGE SCALE GENOMIC DNA]</scope>
    <source>
        <strain evidence="9">PX52</strain>
    </source>
</reference>